<dbReference type="Proteomes" id="UP001209540">
    <property type="component" value="Unassembled WGS sequence"/>
</dbReference>
<reference evidence="1" key="2">
    <citation type="submission" date="2023-02" db="EMBL/GenBank/DDBJ databases">
        <authorList>
            <consortium name="DOE Joint Genome Institute"/>
            <person name="Mondo S.J."/>
            <person name="Chang Y."/>
            <person name="Wang Y."/>
            <person name="Ahrendt S."/>
            <person name="Andreopoulos W."/>
            <person name="Barry K."/>
            <person name="Beard J."/>
            <person name="Benny G.L."/>
            <person name="Blankenship S."/>
            <person name="Bonito G."/>
            <person name="Cuomo C."/>
            <person name="Desiro A."/>
            <person name="Gervers K.A."/>
            <person name="Hundley H."/>
            <person name="Kuo A."/>
            <person name="LaButti K."/>
            <person name="Lang B.F."/>
            <person name="Lipzen A."/>
            <person name="O'Donnell K."/>
            <person name="Pangilinan J."/>
            <person name="Reynolds N."/>
            <person name="Sandor L."/>
            <person name="Smith M.W."/>
            <person name="Tsang A."/>
            <person name="Grigoriev I.V."/>
            <person name="Stajich J.E."/>
            <person name="Spatafora J.W."/>
        </authorList>
    </citation>
    <scope>NUCLEOTIDE SEQUENCE</scope>
    <source>
        <strain evidence="1">RSA 2281</strain>
    </source>
</reference>
<keyword evidence="2" id="KW-1185">Reference proteome</keyword>
<reference evidence="1" key="1">
    <citation type="journal article" date="2022" name="IScience">
        <title>Evolution of zygomycete secretomes and the origins of terrestrial fungal ecologies.</title>
        <authorList>
            <person name="Chang Y."/>
            <person name="Wang Y."/>
            <person name="Mondo S."/>
            <person name="Ahrendt S."/>
            <person name="Andreopoulos W."/>
            <person name="Barry K."/>
            <person name="Beard J."/>
            <person name="Benny G.L."/>
            <person name="Blankenship S."/>
            <person name="Bonito G."/>
            <person name="Cuomo C."/>
            <person name="Desiro A."/>
            <person name="Gervers K.A."/>
            <person name="Hundley H."/>
            <person name="Kuo A."/>
            <person name="LaButti K."/>
            <person name="Lang B.F."/>
            <person name="Lipzen A."/>
            <person name="O'Donnell K."/>
            <person name="Pangilinan J."/>
            <person name="Reynolds N."/>
            <person name="Sandor L."/>
            <person name="Smith M.E."/>
            <person name="Tsang A."/>
            <person name="Grigoriev I.V."/>
            <person name="Stajich J.E."/>
            <person name="Spatafora J.W."/>
        </authorList>
    </citation>
    <scope>NUCLEOTIDE SEQUENCE</scope>
    <source>
        <strain evidence="1">RSA 2281</strain>
    </source>
</reference>
<dbReference type="EMBL" id="JAIXMP010000096">
    <property type="protein sequence ID" value="KAI9243130.1"/>
    <property type="molecule type" value="Genomic_DNA"/>
</dbReference>
<gene>
    <name evidence="1" type="ORF">BDA99DRAFT_544617</name>
</gene>
<accession>A0AAD5P702</accession>
<evidence type="ECO:0000313" key="1">
    <source>
        <dbReference type="EMBL" id="KAI9243130.1"/>
    </source>
</evidence>
<dbReference type="AlphaFoldDB" id="A0AAD5P702"/>
<sequence length="215" mass="25280">MHMKNNVDQNLYNVNFHYLQHIHEMCSKLGPLRGFSTCSAEWAISFFKKHINQRVLPGANAANIIKHFDLDEEQPKQNQHTIPGSNKDLELWDWHKSTVDKYFTEFNLLHYLKKYWHNQFKDNRVLNSILDCNIRVRERFFRDDTVYQCNKYPSTASKLSTLHCLVKLYGNLYMTEYSMGRQLKKGVPYGHRTDANTSESDKLHVTASQNILGHA</sequence>
<proteinExistence type="predicted"/>
<evidence type="ECO:0000313" key="2">
    <source>
        <dbReference type="Proteomes" id="UP001209540"/>
    </source>
</evidence>
<protein>
    <submittedName>
        <fullName evidence="1">Uncharacterized protein</fullName>
    </submittedName>
</protein>
<organism evidence="1 2">
    <name type="scientific">Phascolomyces articulosus</name>
    <dbReference type="NCBI Taxonomy" id="60185"/>
    <lineage>
        <taxon>Eukaryota</taxon>
        <taxon>Fungi</taxon>
        <taxon>Fungi incertae sedis</taxon>
        <taxon>Mucoromycota</taxon>
        <taxon>Mucoromycotina</taxon>
        <taxon>Mucoromycetes</taxon>
        <taxon>Mucorales</taxon>
        <taxon>Lichtheimiaceae</taxon>
        <taxon>Phascolomyces</taxon>
    </lineage>
</organism>
<name>A0AAD5P702_9FUNG</name>
<comment type="caution">
    <text evidence="1">The sequence shown here is derived from an EMBL/GenBank/DDBJ whole genome shotgun (WGS) entry which is preliminary data.</text>
</comment>